<reference evidence="1 2" key="1">
    <citation type="submission" date="2020-04" db="EMBL/GenBank/DDBJ databases">
        <authorList>
            <person name="De Canck E."/>
        </authorList>
    </citation>
    <scope>NUCLEOTIDE SEQUENCE [LARGE SCALE GENOMIC DNA]</scope>
    <source>
        <strain evidence="1 2">LMG 29542</strain>
    </source>
</reference>
<proteinExistence type="predicted"/>
<gene>
    <name evidence="1" type="ORF">LMG29542_00207</name>
</gene>
<name>A0A6J5CZQ6_9BURK</name>
<evidence type="ECO:0000313" key="2">
    <source>
        <dbReference type="Proteomes" id="UP000494363"/>
    </source>
</evidence>
<dbReference type="EMBL" id="CADIKH010000001">
    <property type="protein sequence ID" value="CAB3746424.1"/>
    <property type="molecule type" value="Genomic_DNA"/>
</dbReference>
<dbReference type="AlphaFoldDB" id="A0A6J5CZQ6"/>
<protein>
    <submittedName>
        <fullName evidence="1">Uncharacterized protein</fullName>
    </submittedName>
</protein>
<dbReference type="Proteomes" id="UP000494363">
    <property type="component" value="Unassembled WGS sequence"/>
</dbReference>
<accession>A0A6J5CZQ6</accession>
<dbReference type="RefSeq" id="WP_175224268.1">
    <property type="nucleotide sequence ID" value="NZ_CADIKH010000001.1"/>
</dbReference>
<sequence length="58" mass="6485">MKEIEIVADMNELQLRGIIEAAKRDTRMHESAIAANNIIQAAAEHKLIGMQLAQAERE</sequence>
<organism evidence="1 2">
    <name type="scientific">Paraburkholderia humisilvae</name>
    <dbReference type="NCBI Taxonomy" id="627669"/>
    <lineage>
        <taxon>Bacteria</taxon>
        <taxon>Pseudomonadati</taxon>
        <taxon>Pseudomonadota</taxon>
        <taxon>Betaproteobacteria</taxon>
        <taxon>Burkholderiales</taxon>
        <taxon>Burkholderiaceae</taxon>
        <taxon>Paraburkholderia</taxon>
    </lineage>
</organism>
<keyword evidence="2" id="KW-1185">Reference proteome</keyword>
<evidence type="ECO:0000313" key="1">
    <source>
        <dbReference type="EMBL" id="CAB3746424.1"/>
    </source>
</evidence>